<keyword evidence="18" id="KW-1185">Reference proteome</keyword>
<keyword evidence="7" id="KW-0479">Metal-binding</keyword>
<feature type="region of interest" description="Disordered" evidence="14">
    <location>
        <begin position="251"/>
        <end position="283"/>
    </location>
</feature>
<dbReference type="InterPro" id="IPR013083">
    <property type="entry name" value="Znf_RING/FYVE/PHD"/>
</dbReference>
<evidence type="ECO:0000256" key="3">
    <source>
        <dbReference type="ARBA" id="ARBA00004906"/>
    </source>
</evidence>
<dbReference type="PANTHER" id="PTHR46913:SF21">
    <property type="entry name" value="RING-TYPE E3 UBIQUITIN TRANSFERASE"/>
    <property type="match status" value="1"/>
</dbReference>
<proteinExistence type="predicted"/>
<dbReference type="SUPFAM" id="SSF57850">
    <property type="entry name" value="RING/U-box"/>
    <property type="match status" value="1"/>
</dbReference>
<keyword evidence="8 13" id="KW-0863">Zinc-finger</keyword>
<evidence type="ECO:0000256" key="9">
    <source>
        <dbReference type="ARBA" id="ARBA00022786"/>
    </source>
</evidence>
<feature type="domain" description="RING-type" evidence="16">
    <location>
        <begin position="115"/>
        <end position="157"/>
    </location>
</feature>
<organism evidence="17 18">
    <name type="scientific">Ensete ventricosum</name>
    <name type="common">Abyssinian banana</name>
    <name type="synonym">Musa ensete</name>
    <dbReference type="NCBI Taxonomy" id="4639"/>
    <lineage>
        <taxon>Eukaryota</taxon>
        <taxon>Viridiplantae</taxon>
        <taxon>Streptophyta</taxon>
        <taxon>Embryophyta</taxon>
        <taxon>Tracheophyta</taxon>
        <taxon>Spermatophyta</taxon>
        <taxon>Magnoliopsida</taxon>
        <taxon>Liliopsida</taxon>
        <taxon>Zingiberales</taxon>
        <taxon>Musaceae</taxon>
        <taxon>Ensete</taxon>
    </lineage>
</organism>
<dbReference type="PROSITE" id="PS50089">
    <property type="entry name" value="ZF_RING_2"/>
    <property type="match status" value="1"/>
</dbReference>
<accession>A0AAV8PXL5</accession>
<dbReference type="GO" id="GO:0008270">
    <property type="term" value="F:zinc ion binding"/>
    <property type="evidence" value="ECO:0007669"/>
    <property type="project" value="UniProtKB-KW"/>
</dbReference>
<keyword evidence="12 15" id="KW-0472">Membrane</keyword>
<evidence type="ECO:0000256" key="5">
    <source>
        <dbReference type="ARBA" id="ARBA00022679"/>
    </source>
</evidence>
<dbReference type="InterPro" id="IPR001841">
    <property type="entry name" value="Znf_RING"/>
</dbReference>
<reference evidence="17 18" key="1">
    <citation type="submission" date="2022-12" db="EMBL/GenBank/DDBJ databases">
        <title>Chromosome-scale assembly of the Ensete ventricosum genome.</title>
        <authorList>
            <person name="Dussert Y."/>
            <person name="Stocks J."/>
            <person name="Wendawek A."/>
            <person name="Woldeyes F."/>
            <person name="Nichols R.A."/>
            <person name="Borrell J.S."/>
        </authorList>
    </citation>
    <scope>NUCLEOTIDE SEQUENCE [LARGE SCALE GENOMIC DNA]</scope>
    <source>
        <strain evidence="18">cv. Maze</strain>
        <tissue evidence="17">Seeds</tissue>
    </source>
</reference>
<keyword evidence="11 15" id="KW-1133">Transmembrane helix</keyword>
<evidence type="ECO:0000256" key="13">
    <source>
        <dbReference type="PROSITE-ProRule" id="PRU00175"/>
    </source>
</evidence>
<evidence type="ECO:0000256" key="1">
    <source>
        <dbReference type="ARBA" id="ARBA00000900"/>
    </source>
</evidence>
<evidence type="ECO:0000256" key="2">
    <source>
        <dbReference type="ARBA" id="ARBA00004167"/>
    </source>
</evidence>
<evidence type="ECO:0000256" key="8">
    <source>
        <dbReference type="ARBA" id="ARBA00022771"/>
    </source>
</evidence>
<dbReference type="AlphaFoldDB" id="A0AAV8PXL5"/>
<dbReference type="SMART" id="SM00184">
    <property type="entry name" value="RING"/>
    <property type="match status" value="1"/>
</dbReference>
<evidence type="ECO:0000256" key="4">
    <source>
        <dbReference type="ARBA" id="ARBA00012483"/>
    </source>
</evidence>
<dbReference type="Pfam" id="PF13639">
    <property type="entry name" value="zf-RING_2"/>
    <property type="match status" value="1"/>
</dbReference>
<comment type="caution">
    <text evidence="17">The sequence shown here is derived from an EMBL/GenBank/DDBJ whole genome shotgun (WGS) entry which is preliminary data.</text>
</comment>
<keyword evidence="10" id="KW-0862">Zinc</keyword>
<comment type="subcellular location">
    <subcellularLocation>
        <location evidence="2">Membrane</location>
        <topology evidence="2">Single-pass membrane protein</topology>
    </subcellularLocation>
</comment>
<evidence type="ECO:0000313" key="17">
    <source>
        <dbReference type="EMBL" id="KAJ8461708.1"/>
    </source>
</evidence>
<evidence type="ECO:0000313" key="18">
    <source>
        <dbReference type="Proteomes" id="UP001222027"/>
    </source>
</evidence>
<name>A0AAV8PXL5_ENSVE</name>
<keyword evidence="6 15" id="KW-0812">Transmembrane</keyword>
<evidence type="ECO:0000256" key="11">
    <source>
        <dbReference type="ARBA" id="ARBA00022989"/>
    </source>
</evidence>
<feature type="compositionally biased region" description="Pro residues" evidence="14">
    <location>
        <begin position="274"/>
        <end position="283"/>
    </location>
</feature>
<dbReference type="InterPro" id="IPR044600">
    <property type="entry name" value="ATL1/ATL16-like"/>
</dbReference>
<gene>
    <name evidence="17" type="ORF">OPV22_034634</name>
</gene>
<keyword evidence="5" id="KW-0808">Transferase</keyword>
<evidence type="ECO:0000256" key="7">
    <source>
        <dbReference type="ARBA" id="ARBA00022723"/>
    </source>
</evidence>
<comment type="pathway">
    <text evidence="3">Protein modification; protein ubiquitination.</text>
</comment>
<evidence type="ECO:0000259" key="16">
    <source>
        <dbReference type="PROSITE" id="PS50089"/>
    </source>
</evidence>
<evidence type="ECO:0000256" key="6">
    <source>
        <dbReference type="ARBA" id="ARBA00022692"/>
    </source>
</evidence>
<dbReference type="CDD" id="cd16461">
    <property type="entry name" value="RING-H2_EL5-like"/>
    <property type="match status" value="1"/>
</dbReference>
<comment type="catalytic activity">
    <reaction evidence="1">
        <text>S-ubiquitinyl-[E2 ubiquitin-conjugating enzyme]-L-cysteine + [acceptor protein]-L-lysine = [E2 ubiquitin-conjugating enzyme]-L-cysteine + N(6)-ubiquitinyl-[acceptor protein]-L-lysine.</text>
        <dbReference type="EC" id="2.3.2.27"/>
    </reaction>
</comment>
<evidence type="ECO:0000256" key="14">
    <source>
        <dbReference type="SAM" id="MobiDB-lite"/>
    </source>
</evidence>
<dbReference type="FunFam" id="3.30.40.10:FF:000187">
    <property type="entry name" value="E3 ubiquitin-protein ligase ATL6"/>
    <property type="match status" value="1"/>
</dbReference>
<keyword evidence="9" id="KW-0833">Ubl conjugation pathway</keyword>
<sequence length="283" mass="30794">MDAKPDDGDLNPGPRGYALSGKVMLTCTVVLFAAVLLLLFLHLYFRSRFFLLRRRHRRLRRRLVFFVDGSGGTLPSSSSSVAHRGLNPSVLKSLPVFVFAAVAAGEDGADDVVECPVCLNEFEEGEKMRALPRCGHRFHIECIDMWFHSHATCPLCRSAVEASARLSLPTPANQVLLPVPAPPEPGRPYPADLLEECRREDGIGSSASSSATRELRIEVPTRGVEGEQGLGLKSPGSRMLLLTRFLSRDSRVCRGGGTAAEPDQERGLEAANSTPPPPPSLDR</sequence>
<evidence type="ECO:0000256" key="10">
    <source>
        <dbReference type="ARBA" id="ARBA00022833"/>
    </source>
</evidence>
<dbReference type="PANTHER" id="PTHR46913">
    <property type="entry name" value="RING-H2 FINGER PROTEIN ATL16"/>
    <property type="match status" value="1"/>
</dbReference>
<protein>
    <recommendedName>
        <fullName evidence="4">RING-type E3 ubiquitin transferase</fullName>
        <ecNumber evidence="4">2.3.2.27</ecNumber>
    </recommendedName>
</protein>
<dbReference type="GO" id="GO:0016567">
    <property type="term" value="P:protein ubiquitination"/>
    <property type="evidence" value="ECO:0007669"/>
    <property type="project" value="InterPro"/>
</dbReference>
<evidence type="ECO:0000256" key="15">
    <source>
        <dbReference type="SAM" id="Phobius"/>
    </source>
</evidence>
<dbReference type="Proteomes" id="UP001222027">
    <property type="component" value="Unassembled WGS sequence"/>
</dbReference>
<dbReference type="Gene3D" id="3.30.40.10">
    <property type="entry name" value="Zinc/RING finger domain, C3HC4 (zinc finger)"/>
    <property type="match status" value="1"/>
</dbReference>
<dbReference type="GO" id="GO:0016020">
    <property type="term" value="C:membrane"/>
    <property type="evidence" value="ECO:0007669"/>
    <property type="project" value="UniProtKB-SubCell"/>
</dbReference>
<evidence type="ECO:0000256" key="12">
    <source>
        <dbReference type="ARBA" id="ARBA00023136"/>
    </source>
</evidence>
<dbReference type="EMBL" id="JAQQAF010000009">
    <property type="protein sequence ID" value="KAJ8461708.1"/>
    <property type="molecule type" value="Genomic_DNA"/>
</dbReference>
<dbReference type="GO" id="GO:0061630">
    <property type="term" value="F:ubiquitin protein ligase activity"/>
    <property type="evidence" value="ECO:0007669"/>
    <property type="project" value="UniProtKB-EC"/>
</dbReference>
<dbReference type="EC" id="2.3.2.27" evidence="4"/>
<feature type="transmembrane region" description="Helical" evidence="15">
    <location>
        <begin position="23"/>
        <end position="45"/>
    </location>
</feature>